<evidence type="ECO:0000256" key="3">
    <source>
        <dbReference type="ARBA" id="ARBA00022741"/>
    </source>
</evidence>
<feature type="domain" description="ABC transporter" evidence="8">
    <location>
        <begin position="14"/>
        <end position="235"/>
    </location>
</feature>
<feature type="transmembrane region" description="Helical" evidence="7">
    <location>
        <begin position="298"/>
        <end position="320"/>
    </location>
</feature>
<sequence>MISEEENNIVHYDVKVINAYKSYGVNKIINGLNMNVASGSIYGLLGPSGCGKSTLLQCILGSIALDSGSINLKVQSLSDVGYMPQDLCLDGKLNIKETLAYYGALHKMSEKNIVTRIKELKNILSLPDLDTYIENLSGGQSRRVSLGITLFHDPEVVILDEPTVGLDSLLREQIWVEFRKMVEQHKTTIIITTHYIEEANQANCVGLMRNGVLVEEGLPRDIIANNHSNSLESAFLKICYKRQEDNLIHNEHCVQNREVITTEAKHNNNKLMKSSTNMDLDRIKVLIKKNVRTMFRDYAFLFTMLILPIIQTFAICNAIGTNINDLAIAFQNDEIDFSDCRRNNIDGCVFNNKNNQTISCDILNHLASLYTLNDMKDRNIDELILKKSNNIAFIHFPKNYSIQFFKFFDDHENYNIESQVSVNLTKYNSLYTNRLLIDLTNTMNHVAENILNSCSKNPRALSIPVKLTVVSGVDVKSYTDCIISIFIVMGTFYFPCIFSLTITLTDKMEGIISRSMFSGVTIAEVVMSLFCIMNVLLILQMAIPLFMAYVLYGRPIIITNGLVAYTVLMILVGWTGFFFGIISACISSSTLAAIYAVNGFNFCQAILAGAAWPVEGQFPLLQFVSELCPIRIAGNIMNNISLRGWTWEHPMVVASILKMLIYNVMLSLIVFILVKFKKDAWIKK</sequence>
<dbReference type="PROSITE" id="PS50893">
    <property type="entry name" value="ABC_TRANSPORTER_2"/>
    <property type="match status" value="1"/>
</dbReference>
<keyword evidence="10" id="KW-1185">Reference proteome</keyword>
<reference evidence="9 10" key="1">
    <citation type="submission" date="2019-08" db="EMBL/GenBank/DDBJ databases">
        <authorList>
            <person name="Alioto T."/>
            <person name="Alioto T."/>
            <person name="Gomez Garrido J."/>
        </authorList>
    </citation>
    <scope>NUCLEOTIDE SEQUENCE [LARGE SCALE GENOMIC DNA]</scope>
</reference>
<keyword evidence="2 7" id="KW-0812">Transmembrane</keyword>
<dbReference type="SMART" id="SM00382">
    <property type="entry name" value="AAA"/>
    <property type="match status" value="1"/>
</dbReference>
<dbReference type="Pfam" id="PF00005">
    <property type="entry name" value="ABC_tran"/>
    <property type="match status" value="1"/>
</dbReference>
<dbReference type="Pfam" id="PF12698">
    <property type="entry name" value="ABC2_membrane_3"/>
    <property type="match status" value="1"/>
</dbReference>
<evidence type="ECO:0000256" key="6">
    <source>
        <dbReference type="ARBA" id="ARBA00023136"/>
    </source>
</evidence>
<dbReference type="GO" id="GO:0016887">
    <property type="term" value="F:ATP hydrolysis activity"/>
    <property type="evidence" value="ECO:0007669"/>
    <property type="project" value="InterPro"/>
</dbReference>
<feature type="transmembrane region" description="Helical" evidence="7">
    <location>
        <begin position="593"/>
        <end position="614"/>
    </location>
</feature>
<dbReference type="GO" id="GO:0005524">
    <property type="term" value="F:ATP binding"/>
    <property type="evidence" value="ECO:0007669"/>
    <property type="project" value="UniProtKB-KW"/>
</dbReference>
<dbReference type="InterPro" id="IPR013525">
    <property type="entry name" value="ABC2_TM"/>
</dbReference>
<dbReference type="InterPro" id="IPR027417">
    <property type="entry name" value="P-loop_NTPase"/>
</dbReference>
<dbReference type="PANTHER" id="PTHR43038:SF3">
    <property type="entry name" value="ABC TRANSPORTER G FAMILY MEMBER 20 ISOFORM X1"/>
    <property type="match status" value="1"/>
</dbReference>
<gene>
    <name evidence="9" type="ORF">CINCED_3A009596</name>
</gene>
<dbReference type="InterPro" id="IPR017871">
    <property type="entry name" value="ABC_transporter-like_CS"/>
</dbReference>
<evidence type="ECO:0000256" key="7">
    <source>
        <dbReference type="SAM" id="Phobius"/>
    </source>
</evidence>
<dbReference type="PROSITE" id="PS00211">
    <property type="entry name" value="ABC_TRANSPORTER_1"/>
    <property type="match status" value="1"/>
</dbReference>
<evidence type="ECO:0000256" key="4">
    <source>
        <dbReference type="ARBA" id="ARBA00022840"/>
    </source>
</evidence>
<dbReference type="SUPFAM" id="SSF52540">
    <property type="entry name" value="P-loop containing nucleoside triphosphate hydrolases"/>
    <property type="match status" value="1"/>
</dbReference>
<dbReference type="AlphaFoldDB" id="A0A5E4NFY3"/>
<evidence type="ECO:0000259" key="8">
    <source>
        <dbReference type="PROSITE" id="PS50893"/>
    </source>
</evidence>
<dbReference type="GO" id="GO:0140359">
    <property type="term" value="F:ABC-type transporter activity"/>
    <property type="evidence" value="ECO:0007669"/>
    <property type="project" value="InterPro"/>
</dbReference>
<dbReference type="PANTHER" id="PTHR43038">
    <property type="entry name" value="ATP-BINDING CASSETTE, SUB-FAMILY H, MEMBER 1"/>
    <property type="match status" value="1"/>
</dbReference>
<feature type="transmembrane region" description="Helical" evidence="7">
    <location>
        <begin position="651"/>
        <end position="674"/>
    </location>
</feature>
<dbReference type="OrthoDB" id="10255969at2759"/>
<feature type="transmembrane region" description="Helical" evidence="7">
    <location>
        <begin position="482"/>
        <end position="504"/>
    </location>
</feature>
<feature type="transmembrane region" description="Helical" evidence="7">
    <location>
        <begin position="562"/>
        <end position="586"/>
    </location>
</feature>
<keyword evidence="9" id="KW-0378">Hydrolase</keyword>
<dbReference type="EMBL" id="CABPRJ010002373">
    <property type="protein sequence ID" value="VVC43843.1"/>
    <property type="molecule type" value="Genomic_DNA"/>
</dbReference>
<evidence type="ECO:0000313" key="9">
    <source>
        <dbReference type="EMBL" id="VVC43843.1"/>
    </source>
</evidence>
<dbReference type="GO" id="GO:0016020">
    <property type="term" value="C:membrane"/>
    <property type="evidence" value="ECO:0007669"/>
    <property type="project" value="UniProtKB-SubCell"/>
</dbReference>
<keyword evidence="6 7" id="KW-0472">Membrane</keyword>
<feature type="transmembrane region" description="Helical" evidence="7">
    <location>
        <begin position="525"/>
        <end position="550"/>
    </location>
</feature>
<evidence type="ECO:0000256" key="2">
    <source>
        <dbReference type="ARBA" id="ARBA00022692"/>
    </source>
</evidence>
<keyword evidence="4" id="KW-0067">ATP-binding</keyword>
<dbReference type="InterPro" id="IPR003439">
    <property type="entry name" value="ABC_transporter-like_ATP-bd"/>
</dbReference>
<dbReference type="InterPro" id="IPR003593">
    <property type="entry name" value="AAA+_ATPase"/>
</dbReference>
<evidence type="ECO:0000313" key="10">
    <source>
        <dbReference type="Proteomes" id="UP000325440"/>
    </source>
</evidence>
<evidence type="ECO:0000256" key="5">
    <source>
        <dbReference type="ARBA" id="ARBA00022989"/>
    </source>
</evidence>
<dbReference type="Gene3D" id="3.40.50.300">
    <property type="entry name" value="P-loop containing nucleotide triphosphate hydrolases"/>
    <property type="match status" value="1"/>
</dbReference>
<accession>A0A5E4NFY3</accession>
<comment type="subcellular location">
    <subcellularLocation>
        <location evidence="1">Membrane</location>
        <topology evidence="1">Multi-pass membrane protein</topology>
    </subcellularLocation>
</comment>
<proteinExistence type="predicted"/>
<name>A0A5E4NFY3_9HEMI</name>
<keyword evidence="5 7" id="KW-1133">Transmembrane helix</keyword>
<dbReference type="Proteomes" id="UP000325440">
    <property type="component" value="Unassembled WGS sequence"/>
</dbReference>
<evidence type="ECO:0000256" key="1">
    <source>
        <dbReference type="ARBA" id="ARBA00004141"/>
    </source>
</evidence>
<keyword evidence="3" id="KW-0547">Nucleotide-binding</keyword>
<protein>
    <submittedName>
        <fullName evidence="9">ABC transporter-like,P-loop containing nucleoside triphosphate hydrolase,AAA+ ATPase domain,ABC</fullName>
    </submittedName>
</protein>
<organism evidence="9 10">
    <name type="scientific">Cinara cedri</name>
    <dbReference type="NCBI Taxonomy" id="506608"/>
    <lineage>
        <taxon>Eukaryota</taxon>
        <taxon>Metazoa</taxon>
        <taxon>Ecdysozoa</taxon>
        <taxon>Arthropoda</taxon>
        <taxon>Hexapoda</taxon>
        <taxon>Insecta</taxon>
        <taxon>Pterygota</taxon>
        <taxon>Neoptera</taxon>
        <taxon>Paraneoptera</taxon>
        <taxon>Hemiptera</taxon>
        <taxon>Sternorrhyncha</taxon>
        <taxon>Aphidomorpha</taxon>
        <taxon>Aphidoidea</taxon>
        <taxon>Aphididae</taxon>
        <taxon>Lachninae</taxon>
        <taxon>Cinara</taxon>
    </lineage>
</organism>